<dbReference type="AlphaFoldDB" id="A0A059CWT7"/>
<dbReference type="EMBL" id="KK198755">
    <property type="protein sequence ID" value="KCW82641.1"/>
    <property type="molecule type" value="Genomic_DNA"/>
</dbReference>
<dbReference type="Gene3D" id="2.40.50.140">
    <property type="entry name" value="Nucleic acid-binding proteins"/>
    <property type="match status" value="1"/>
</dbReference>
<proteinExistence type="predicted"/>
<dbReference type="InParanoid" id="A0A059CWT7"/>
<dbReference type="Gramene" id="KCW82641">
    <property type="protein sequence ID" value="KCW82641"/>
    <property type="gene ID" value="EUGRSUZ_C04025"/>
</dbReference>
<protein>
    <submittedName>
        <fullName evidence="1">Uncharacterized protein</fullName>
    </submittedName>
</protein>
<evidence type="ECO:0000313" key="1">
    <source>
        <dbReference type="EMBL" id="KCW82641.1"/>
    </source>
</evidence>
<gene>
    <name evidence="1" type="ORF">EUGRSUZ_C04025</name>
</gene>
<organism evidence="1">
    <name type="scientific">Eucalyptus grandis</name>
    <name type="common">Flooded gum</name>
    <dbReference type="NCBI Taxonomy" id="71139"/>
    <lineage>
        <taxon>Eukaryota</taxon>
        <taxon>Viridiplantae</taxon>
        <taxon>Streptophyta</taxon>
        <taxon>Embryophyta</taxon>
        <taxon>Tracheophyta</taxon>
        <taxon>Spermatophyta</taxon>
        <taxon>Magnoliopsida</taxon>
        <taxon>eudicotyledons</taxon>
        <taxon>Gunneridae</taxon>
        <taxon>Pentapetalae</taxon>
        <taxon>rosids</taxon>
        <taxon>malvids</taxon>
        <taxon>Myrtales</taxon>
        <taxon>Myrtaceae</taxon>
        <taxon>Myrtoideae</taxon>
        <taxon>Eucalypteae</taxon>
        <taxon>Eucalyptus</taxon>
    </lineage>
</organism>
<sequence>MGHVGKEIMQFVSSLSPESLVVINGLFTVPARSGMLPTALEIRVRKIFCINGRFPSIPYILNEDTIQSNQMGTS</sequence>
<reference evidence="1" key="1">
    <citation type="submission" date="2013-07" db="EMBL/GenBank/DDBJ databases">
        <title>The genome of Eucalyptus grandis.</title>
        <authorList>
            <person name="Schmutz J."/>
            <person name="Hayes R."/>
            <person name="Myburg A."/>
            <person name="Tuskan G."/>
            <person name="Grattapaglia D."/>
            <person name="Rokhsar D.S."/>
        </authorList>
    </citation>
    <scope>NUCLEOTIDE SEQUENCE</scope>
    <source>
        <tissue evidence="1">Leaf extractions</tissue>
    </source>
</reference>
<name>A0A059CWT7_EUCGR</name>
<accession>A0A059CWT7</accession>
<dbReference type="InterPro" id="IPR012340">
    <property type="entry name" value="NA-bd_OB-fold"/>
</dbReference>